<keyword evidence="1" id="KW-0614">Plasmid</keyword>
<evidence type="ECO:0000313" key="2">
    <source>
        <dbReference type="Proteomes" id="UP000014909"/>
    </source>
</evidence>
<sequence>MTYTIKKDPLLLSIANYIVATFIGSFPKKSSFSDFYCGCNSVFASPGIDFDSLPFDVENYSDVFFTYGNGKKLKAYRLYMNDGINYLPKEDCRVREMVNGLIDGTFAVRAFGDEAEIYHSYTGMTVYIAKVVSLPRFDNIKTLVRESKQ</sequence>
<reference evidence="1 2" key="1">
    <citation type="journal article" date="2013" name="Genome Biol. Evol.">
        <title>Genomic Diversity of "Deep Ecotype" Alteromonas macleodii Isolates: Evidence for Pan-Mediterranean Clonal Frames.</title>
        <authorList>
            <person name="Lopez-Perez M."/>
            <person name="Gonzaga A."/>
            <person name="Rodriguez-Valera F."/>
        </authorList>
    </citation>
    <scope>NUCLEOTIDE SEQUENCE [LARGE SCALE GENOMIC DNA]</scope>
    <source>
        <strain evidence="2">'English Channel 615'</strain>
        <plasmid evidence="2">Plasmid</plasmid>
    </source>
</reference>
<gene>
    <name evidence="1" type="ORF">I633_21911</name>
</gene>
<dbReference type="EMBL" id="CP004847">
    <property type="protein sequence ID" value="AGP79809.1"/>
    <property type="molecule type" value="Genomic_DNA"/>
</dbReference>
<accession>S5AKW4</accession>
<dbReference type="AlphaFoldDB" id="S5AKW4"/>
<dbReference type="BioCyc" id="AMAC1300253:G12YX-3456-MONOMER"/>
<organism evidence="1 2">
    <name type="scientific">Alteromonas mediterranea 615</name>
    <dbReference type="NCBI Taxonomy" id="1300253"/>
    <lineage>
        <taxon>Bacteria</taxon>
        <taxon>Pseudomonadati</taxon>
        <taxon>Pseudomonadota</taxon>
        <taxon>Gammaproteobacteria</taxon>
        <taxon>Alteromonadales</taxon>
        <taxon>Alteromonadaceae</taxon>
        <taxon>Alteromonas/Salinimonas group</taxon>
        <taxon>Alteromonas</taxon>
    </lineage>
</organism>
<proteinExistence type="predicted"/>
<geneLocation type="plasmid" evidence="1">
    <name>unnamed</name>
</geneLocation>
<dbReference type="Proteomes" id="UP000014909">
    <property type="component" value="Plasmid unnamed"/>
</dbReference>
<dbReference type="KEGG" id="amh:I633_21911"/>
<name>S5AKW4_9ALTE</name>
<protein>
    <submittedName>
        <fullName evidence="1">Uncharacterized protein</fullName>
    </submittedName>
</protein>
<evidence type="ECO:0000313" key="1">
    <source>
        <dbReference type="EMBL" id="AGP79809.1"/>
    </source>
</evidence>
<dbReference type="PATRIC" id="fig|1300253.3.peg.4572"/>
<dbReference type="HOGENOM" id="CLU_1745830_0_0_6"/>